<evidence type="ECO:0000256" key="5">
    <source>
        <dbReference type="ARBA" id="ARBA00022857"/>
    </source>
</evidence>
<dbReference type="GO" id="GO:0050660">
    <property type="term" value="F:flavin adenine dinucleotide binding"/>
    <property type="evidence" value="ECO:0007669"/>
    <property type="project" value="TreeGrafter"/>
</dbReference>
<comment type="cofactor">
    <cofactor evidence="1">
        <name>FAD</name>
        <dbReference type="ChEBI" id="CHEBI:57692"/>
    </cofactor>
</comment>
<evidence type="ECO:0000256" key="4">
    <source>
        <dbReference type="ARBA" id="ARBA00022827"/>
    </source>
</evidence>
<evidence type="ECO:0000256" key="8">
    <source>
        <dbReference type="ARBA" id="ARBA00023284"/>
    </source>
</evidence>
<comment type="caution">
    <text evidence="10">The sequence shown here is derived from an EMBL/GenBank/DDBJ whole genome shotgun (WGS) entry which is preliminary data.</text>
</comment>
<dbReference type="GO" id="GO:0003955">
    <property type="term" value="F:NAD(P)H dehydrogenase (quinone) activity"/>
    <property type="evidence" value="ECO:0007669"/>
    <property type="project" value="TreeGrafter"/>
</dbReference>
<evidence type="ECO:0000256" key="2">
    <source>
        <dbReference type="ARBA" id="ARBA00007532"/>
    </source>
</evidence>
<dbReference type="GO" id="GO:0016668">
    <property type="term" value="F:oxidoreductase activity, acting on a sulfur group of donors, NAD(P) as acceptor"/>
    <property type="evidence" value="ECO:0007669"/>
    <property type="project" value="InterPro"/>
</dbReference>
<dbReference type="Proteomes" id="UP000649604">
    <property type="component" value="Unassembled WGS sequence"/>
</dbReference>
<dbReference type="InterPro" id="IPR023753">
    <property type="entry name" value="FAD/NAD-binding_dom"/>
</dbReference>
<name>A0A9D5JUC1_9BACT</name>
<feature type="non-terminal residue" evidence="10">
    <location>
        <position position="352"/>
    </location>
</feature>
<proteinExistence type="inferred from homology"/>
<dbReference type="PRINTS" id="PR00368">
    <property type="entry name" value="FADPNR"/>
</dbReference>
<keyword evidence="4" id="KW-0274">FAD</keyword>
<evidence type="ECO:0000256" key="3">
    <source>
        <dbReference type="ARBA" id="ARBA00022630"/>
    </source>
</evidence>
<comment type="similarity">
    <text evidence="2">Belongs to the class-I pyridine nucleotide-disulfide oxidoreductase family.</text>
</comment>
<organism evidence="10 11">
    <name type="scientific">candidate division KSB3 bacterium</name>
    <dbReference type="NCBI Taxonomy" id="2044937"/>
    <lineage>
        <taxon>Bacteria</taxon>
        <taxon>candidate division KSB3</taxon>
    </lineage>
</organism>
<evidence type="ECO:0000256" key="7">
    <source>
        <dbReference type="ARBA" id="ARBA00023157"/>
    </source>
</evidence>
<evidence type="ECO:0000313" key="10">
    <source>
        <dbReference type="EMBL" id="MBD3324250.1"/>
    </source>
</evidence>
<dbReference type="PROSITE" id="PS00076">
    <property type="entry name" value="PYRIDINE_REDOX_1"/>
    <property type="match status" value="1"/>
</dbReference>
<keyword evidence="7" id="KW-1015">Disulfide bond</keyword>
<gene>
    <name evidence="10" type="ORF">GF339_06670</name>
</gene>
<keyword evidence="6" id="KW-0560">Oxidoreductase</keyword>
<dbReference type="EMBL" id="WJJP01000208">
    <property type="protein sequence ID" value="MBD3324250.1"/>
    <property type="molecule type" value="Genomic_DNA"/>
</dbReference>
<dbReference type="InterPro" id="IPR012999">
    <property type="entry name" value="Pyr_OxRdtase_I_AS"/>
</dbReference>
<dbReference type="SUPFAM" id="SSF51905">
    <property type="entry name" value="FAD/NAD(P)-binding domain"/>
    <property type="match status" value="1"/>
</dbReference>
<dbReference type="PRINTS" id="PR00411">
    <property type="entry name" value="PNDRDTASEI"/>
</dbReference>
<feature type="domain" description="FAD/NAD(P)-binding" evidence="9">
    <location>
        <begin position="7"/>
        <end position="326"/>
    </location>
</feature>
<keyword evidence="5" id="KW-0521">NADP</keyword>
<evidence type="ECO:0000256" key="1">
    <source>
        <dbReference type="ARBA" id="ARBA00001974"/>
    </source>
</evidence>
<evidence type="ECO:0000259" key="9">
    <source>
        <dbReference type="Pfam" id="PF07992"/>
    </source>
</evidence>
<dbReference type="AlphaFoldDB" id="A0A9D5JUC1"/>
<sequence length="352" mass="38331">MAQYDYDLGVLGGGSAGLTITAGAAQLGAKTLLVEQEDRLGGDCLHYGCVPSKTLIRTAHVYHLVTQTPRFGLPALEPKPVEFKDVAHRIKSVIDTIQEHDSAERFCRLGANVLFGSPTFIDPHTIRLNGESHSAKTWVIATGSSPAIPPIEGLDRTPHITNKEIFYLEKLPDSMAVLGAGPIACEMAQAFARLGTHVTVIQRNTQILSKEDPDMADELMRVMQAEGVEFHLGTSLRRVHDLGGQREVVFTKGDDPTEIAVQAETLLVALGRTPNLDGLGLENIGVEYDRKGLTLDARLRTTQKHIYGAGDVTGDYLFTHAAGYEGGIVIRNAIFHLPSKVDYTSMPWCTYT</sequence>
<evidence type="ECO:0000256" key="6">
    <source>
        <dbReference type="ARBA" id="ARBA00023002"/>
    </source>
</evidence>
<dbReference type="InterPro" id="IPR036188">
    <property type="entry name" value="FAD/NAD-bd_sf"/>
</dbReference>
<protein>
    <submittedName>
        <fullName evidence="10">NAD(P)-binding protein</fullName>
    </submittedName>
</protein>
<keyword evidence="8" id="KW-0676">Redox-active center</keyword>
<accession>A0A9D5JUC1</accession>
<reference evidence="10" key="1">
    <citation type="submission" date="2019-11" db="EMBL/GenBank/DDBJ databases">
        <title>Microbial mats filling the niche in hypersaline microbial mats.</title>
        <authorList>
            <person name="Wong H.L."/>
            <person name="Macleod F.I."/>
            <person name="White R.A. III"/>
            <person name="Burns B.P."/>
        </authorList>
    </citation>
    <scope>NUCLEOTIDE SEQUENCE</scope>
    <source>
        <strain evidence="10">Rbin_158</strain>
    </source>
</reference>
<keyword evidence="3" id="KW-0285">Flavoprotein</keyword>
<dbReference type="Gene3D" id="3.50.50.60">
    <property type="entry name" value="FAD/NAD(P)-binding domain"/>
    <property type="match status" value="1"/>
</dbReference>
<dbReference type="PANTHER" id="PTHR43014">
    <property type="entry name" value="MERCURIC REDUCTASE"/>
    <property type="match status" value="1"/>
</dbReference>
<dbReference type="PANTHER" id="PTHR43014:SF2">
    <property type="entry name" value="MERCURIC REDUCTASE"/>
    <property type="match status" value="1"/>
</dbReference>
<evidence type="ECO:0000313" key="11">
    <source>
        <dbReference type="Proteomes" id="UP000649604"/>
    </source>
</evidence>
<dbReference type="Pfam" id="PF07992">
    <property type="entry name" value="Pyr_redox_2"/>
    <property type="match status" value="1"/>
</dbReference>